<protein>
    <submittedName>
        <fullName evidence="1">Uncharacterized protein</fullName>
    </submittedName>
</protein>
<reference evidence="1 2" key="1">
    <citation type="journal article" date="2018" name="Mol. Biol. Evol.">
        <title>Broad Genomic Sampling Reveals a Smut Pathogenic Ancestry of the Fungal Clade Ustilaginomycotina.</title>
        <authorList>
            <person name="Kijpornyongpan T."/>
            <person name="Mondo S.J."/>
            <person name="Barry K."/>
            <person name="Sandor L."/>
            <person name="Lee J."/>
            <person name="Lipzen A."/>
            <person name="Pangilinan J."/>
            <person name="LaButti K."/>
            <person name="Hainaut M."/>
            <person name="Henrissat B."/>
            <person name="Grigoriev I.V."/>
            <person name="Spatafora J.W."/>
            <person name="Aime M.C."/>
        </authorList>
    </citation>
    <scope>NUCLEOTIDE SEQUENCE [LARGE SCALE GENOMIC DNA]</scope>
    <source>
        <strain evidence="1 2">MCA 4198</strain>
    </source>
</reference>
<sequence>MRGRKGEEAVWVRAPIIWRPILPSAAAQLKDPLTRLPLQTAQTPAREVKLTVLQGRRRLSEGRRQQASGEVAALSLSLSFVAQDPFATDRSLPRPL</sequence>
<proteinExistence type="predicted"/>
<accession>A0A316YNS6</accession>
<name>A0A316YNS6_9BASI</name>
<evidence type="ECO:0000313" key="2">
    <source>
        <dbReference type="Proteomes" id="UP000245768"/>
    </source>
</evidence>
<gene>
    <name evidence="1" type="ORF">FA10DRAFT_127707</name>
</gene>
<dbReference type="GeneID" id="37039876"/>
<dbReference type="InParanoid" id="A0A316YNS6"/>
<dbReference type="Proteomes" id="UP000245768">
    <property type="component" value="Unassembled WGS sequence"/>
</dbReference>
<organism evidence="1 2">
    <name type="scientific">Acaromyces ingoldii</name>
    <dbReference type="NCBI Taxonomy" id="215250"/>
    <lineage>
        <taxon>Eukaryota</taxon>
        <taxon>Fungi</taxon>
        <taxon>Dikarya</taxon>
        <taxon>Basidiomycota</taxon>
        <taxon>Ustilaginomycotina</taxon>
        <taxon>Exobasidiomycetes</taxon>
        <taxon>Exobasidiales</taxon>
        <taxon>Cryptobasidiaceae</taxon>
        <taxon>Acaromyces</taxon>
    </lineage>
</organism>
<dbReference type="RefSeq" id="XP_025378127.1">
    <property type="nucleotide sequence ID" value="XM_025517960.1"/>
</dbReference>
<keyword evidence="2" id="KW-1185">Reference proteome</keyword>
<dbReference type="AlphaFoldDB" id="A0A316YNS6"/>
<dbReference type="EMBL" id="KZ819636">
    <property type="protein sequence ID" value="PWN90929.1"/>
    <property type="molecule type" value="Genomic_DNA"/>
</dbReference>
<evidence type="ECO:0000313" key="1">
    <source>
        <dbReference type="EMBL" id="PWN90929.1"/>
    </source>
</evidence>